<dbReference type="PANTHER" id="PTHR10980:SF3">
    <property type="entry name" value="LD16419P"/>
    <property type="match status" value="1"/>
</dbReference>
<protein>
    <submittedName>
        <fullName evidence="6">Rho GDP-dissociation inhibitor 1</fullName>
    </submittedName>
</protein>
<evidence type="ECO:0000256" key="4">
    <source>
        <dbReference type="ARBA" id="ARBA00022490"/>
    </source>
</evidence>
<dbReference type="InterPro" id="IPR014756">
    <property type="entry name" value="Ig_E-set"/>
</dbReference>
<evidence type="ECO:0000313" key="5">
    <source>
        <dbReference type="Proteomes" id="UP000492821"/>
    </source>
</evidence>
<accession>A0A7E4ZSC0</accession>
<dbReference type="PANTHER" id="PTHR10980">
    <property type="entry name" value="RHO GDP-DISSOCIATION INHIBITOR"/>
    <property type="match status" value="1"/>
</dbReference>
<keyword evidence="5" id="KW-1185">Reference proteome</keyword>
<dbReference type="InterPro" id="IPR000406">
    <property type="entry name" value="Rho_GDI"/>
</dbReference>
<name>A0A7E4ZSC0_PANRE</name>
<dbReference type="PRINTS" id="PR00492">
    <property type="entry name" value="RHOGDI"/>
</dbReference>
<reference evidence="6" key="2">
    <citation type="submission" date="2020-10" db="UniProtKB">
        <authorList>
            <consortium name="WormBaseParasite"/>
        </authorList>
    </citation>
    <scope>IDENTIFICATION</scope>
</reference>
<dbReference type="GO" id="GO:0005096">
    <property type="term" value="F:GTPase activator activity"/>
    <property type="evidence" value="ECO:0007669"/>
    <property type="project" value="UniProtKB-KW"/>
</dbReference>
<dbReference type="GO" id="GO:0016020">
    <property type="term" value="C:membrane"/>
    <property type="evidence" value="ECO:0007669"/>
    <property type="project" value="TreeGrafter"/>
</dbReference>
<dbReference type="Proteomes" id="UP000492821">
    <property type="component" value="Unassembled WGS sequence"/>
</dbReference>
<evidence type="ECO:0000256" key="1">
    <source>
        <dbReference type="ARBA" id="ARBA00004496"/>
    </source>
</evidence>
<dbReference type="Pfam" id="PF02115">
    <property type="entry name" value="Rho_GDI"/>
    <property type="match status" value="1"/>
</dbReference>
<keyword evidence="4" id="KW-0963">Cytoplasm</keyword>
<keyword evidence="3" id="KW-0343">GTPase activation</keyword>
<reference evidence="5" key="1">
    <citation type="journal article" date="2013" name="Genetics">
        <title>The draft genome and transcriptome of Panagrellus redivivus are shaped by the harsh demands of a free-living lifestyle.</title>
        <authorList>
            <person name="Srinivasan J."/>
            <person name="Dillman A.R."/>
            <person name="Macchietto M.G."/>
            <person name="Heikkinen L."/>
            <person name="Lakso M."/>
            <person name="Fracchia K.M."/>
            <person name="Antoshechkin I."/>
            <person name="Mortazavi A."/>
            <person name="Wong G."/>
            <person name="Sternberg P.W."/>
        </authorList>
    </citation>
    <scope>NUCLEOTIDE SEQUENCE [LARGE SCALE GENOMIC DNA]</scope>
    <source>
        <strain evidence="5">MT8872</strain>
    </source>
</reference>
<proteinExistence type="inferred from homology"/>
<dbReference type="GO" id="GO:0005094">
    <property type="term" value="F:Rho GDP-dissociation inhibitor activity"/>
    <property type="evidence" value="ECO:0007669"/>
    <property type="project" value="InterPro"/>
</dbReference>
<dbReference type="WBParaSite" id="Pan_g14602.t1">
    <property type="protein sequence ID" value="Pan_g14602.t1"/>
    <property type="gene ID" value="Pan_g14602"/>
</dbReference>
<dbReference type="InterPro" id="IPR024792">
    <property type="entry name" value="RhoGDI_dom_sf"/>
</dbReference>
<dbReference type="Gene3D" id="2.70.50.30">
    <property type="entry name" value="Coagulation Factor XIII, subunit A, domain 1"/>
    <property type="match status" value="1"/>
</dbReference>
<comment type="similarity">
    <text evidence="2">Belongs to the Rho GDI family.</text>
</comment>
<dbReference type="FunFam" id="2.70.50.30:FF:000004">
    <property type="entry name" value="Rho GDP-dissociation inhibitor 1"/>
    <property type="match status" value="1"/>
</dbReference>
<dbReference type="GO" id="GO:0007266">
    <property type="term" value="P:Rho protein signal transduction"/>
    <property type="evidence" value="ECO:0007669"/>
    <property type="project" value="InterPro"/>
</dbReference>
<comment type="subcellular location">
    <subcellularLocation>
        <location evidence="1">Cytoplasm</location>
    </subcellularLocation>
</comment>
<organism evidence="5 6">
    <name type="scientific">Panagrellus redivivus</name>
    <name type="common">Microworm</name>
    <dbReference type="NCBI Taxonomy" id="6233"/>
    <lineage>
        <taxon>Eukaryota</taxon>
        <taxon>Metazoa</taxon>
        <taxon>Ecdysozoa</taxon>
        <taxon>Nematoda</taxon>
        <taxon>Chromadorea</taxon>
        <taxon>Rhabditida</taxon>
        <taxon>Tylenchina</taxon>
        <taxon>Panagrolaimomorpha</taxon>
        <taxon>Panagrolaimoidea</taxon>
        <taxon>Panagrolaimidae</taxon>
        <taxon>Panagrellus</taxon>
    </lineage>
</organism>
<dbReference type="AlphaFoldDB" id="A0A7E4ZSC0"/>
<sequence length="195" mass="22419">MADDRDSISEEFDKLDTNFVRPPEKSIKDIVNADTEDASLQKYKKELLGLAATSEDQVILFPENPEHVIVKNISLISEGAVKCTMDLPAPNDFTLTVKEGCNYNIRITYFVQREIVSGLRYTHRIKRLGVPLDREVYMFGSFAPRKEAYEYTSPAEEAPTGMLHRGKYNITSSIVDDDKHTYLKWHWVLEIAKDW</sequence>
<evidence type="ECO:0000256" key="3">
    <source>
        <dbReference type="ARBA" id="ARBA00022468"/>
    </source>
</evidence>
<evidence type="ECO:0000256" key="2">
    <source>
        <dbReference type="ARBA" id="ARBA00009758"/>
    </source>
</evidence>
<dbReference type="SUPFAM" id="SSF81296">
    <property type="entry name" value="E set domains"/>
    <property type="match status" value="1"/>
</dbReference>
<evidence type="ECO:0000313" key="6">
    <source>
        <dbReference type="WBParaSite" id="Pan_g14602.t1"/>
    </source>
</evidence>
<dbReference type="GO" id="GO:0005829">
    <property type="term" value="C:cytosol"/>
    <property type="evidence" value="ECO:0007669"/>
    <property type="project" value="TreeGrafter"/>
</dbReference>